<reference evidence="1 2" key="1">
    <citation type="submission" date="2017-10" db="EMBL/GenBank/DDBJ databases">
        <title>Extensive intraspecific genome diversity in a model arbuscular mycorrhizal fungus.</title>
        <authorList>
            <person name="Chen E.C.H."/>
            <person name="Morin E."/>
            <person name="Baudet D."/>
            <person name="Noel J."/>
            <person name="Ndikumana S."/>
            <person name="Charron P."/>
            <person name="St-Onge C."/>
            <person name="Giorgi J."/>
            <person name="Grigoriev I.V."/>
            <person name="Roux C."/>
            <person name="Martin F.M."/>
            <person name="Corradi N."/>
        </authorList>
    </citation>
    <scope>NUCLEOTIDE SEQUENCE [LARGE SCALE GENOMIC DNA]</scope>
    <source>
        <strain evidence="1 2">A1</strain>
    </source>
</reference>
<dbReference type="AlphaFoldDB" id="A0A2N0QRD4"/>
<reference evidence="1 2" key="2">
    <citation type="submission" date="2017-10" db="EMBL/GenBank/DDBJ databases">
        <title>Genome analyses suggest a sexual origin of heterokaryosis in a supposedly ancient asexual fungus.</title>
        <authorList>
            <person name="Corradi N."/>
            <person name="Sedzielewska K."/>
            <person name="Noel J."/>
            <person name="Charron P."/>
            <person name="Farinelli L."/>
            <person name="Marton T."/>
            <person name="Kruger M."/>
            <person name="Pelin A."/>
            <person name="Brachmann A."/>
            <person name="Corradi N."/>
        </authorList>
    </citation>
    <scope>NUCLEOTIDE SEQUENCE [LARGE SCALE GENOMIC DNA]</scope>
    <source>
        <strain evidence="1 2">A1</strain>
    </source>
</reference>
<evidence type="ECO:0000313" key="2">
    <source>
        <dbReference type="Proteomes" id="UP000232688"/>
    </source>
</evidence>
<dbReference type="Proteomes" id="UP000232688">
    <property type="component" value="Unassembled WGS sequence"/>
</dbReference>
<dbReference type="VEuPathDB" id="FungiDB:FUN_003629"/>
<name>A0A2N0QRD4_9GLOM</name>
<evidence type="ECO:0000313" key="1">
    <source>
        <dbReference type="EMBL" id="PKC53606.1"/>
    </source>
</evidence>
<dbReference type="EMBL" id="LLXH01004046">
    <property type="protein sequence ID" value="PKC53606.1"/>
    <property type="molecule type" value="Genomic_DNA"/>
</dbReference>
<organism evidence="1 2">
    <name type="scientific">Rhizophagus irregularis</name>
    <dbReference type="NCBI Taxonomy" id="588596"/>
    <lineage>
        <taxon>Eukaryota</taxon>
        <taxon>Fungi</taxon>
        <taxon>Fungi incertae sedis</taxon>
        <taxon>Mucoromycota</taxon>
        <taxon>Glomeromycotina</taxon>
        <taxon>Glomeromycetes</taxon>
        <taxon>Glomerales</taxon>
        <taxon>Glomeraceae</taxon>
        <taxon>Rhizophagus</taxon>
    </lineage>
</organism>
<dbReference type="VEuPathDB" id="FungiDB:RhiirA1_404213"/>
<gene>
    <name evidence="1" type="ORF">RhiirA1_404213</name>
</gene>
<accession>A0A2N0QRD4</accession>
<sequence>MSNILYNNQHKLNQKPIYDPTAFKIMLETADENLIGFFDELYIGTNPHTKSDKTNENNKKKLVSLCYFLASINNKYINSFKADIGSYLQTSGKSYYQQTEMWRSDNSYENNMEFLTVHDYDGRIQNQQELRSMKNSKLVDFILHPLHNTKDYIESANILFTTFEKIEQEDYLNNFVIPTICDWPGQINLKRAITLRLNKKDNSGIPSQILSLIPMIGPLHVSLNSRETLFQIYHFFFEMVYHNLFGENKILAQKPKPRLIDLILNLTFYGWKNIRNLIINRFENIKDIEYLTMIDLLDNSLPLTLEIYAKLFRYGFYEGYLESIVKIWGLFQRLQRHNYNKAPLIFLSDVFYWTLNEHPIIDILKNYLPIFNDYFVENFHSSLRYQTVESNSDNQIIQKAKIIDIERNDKGFKEAFINTRNTNISKVKLISLEKKVSLFLLSLFDKIYYNIGKTKNNGNETFEFPSFNNRIVNMKVLPLAWSTSNPPAEDKFCDAENCNITDSLSNIVLICGHSYHKECLSILNEKCKYCFNYLLKSIKTNITSLNKRLSKPLKNNEIPEITKDDDLNEDYEDENIETLLEQTEQNIDNQYEIQYNIWLNYNNV</sequence>
<proteinExistence type="predicted"/>
<comment type="caution">
    <text evidence="1">The sequence shown here is derived from an EMBL/GenBank/DDBJ whole genome shotgun (WGS) entry which is preliminary data.</text>
</comment>
<protein>
    <submittedName>
        <fullName evidence="1">Uncharacterized protein</fullName>
    </submittedName>
</protein>
<dbReference type="VEuPathDB" id="FungiDB:RhiirFUN_022725"/>